<evidence type="ECO:0000313" key="1">
    <source>
        <dbReference type="EMBL" id="KAH7287261.1"/>
    </source>
</evidence>
<dbReference type="Proteomes" id="UP000825935">
    <property type="component" value="Chromosome 32"/>
</dbReference>
<sequence length="131" mass="17228">MGTRRLWMGQGRRGLGKQLGKRRRGVRPWRRRWELGWLRQRRDRLQRGRVWWLRRRWQTLRKRQRRIRSGWCRLRERPRRGRLWLWKLRLWRVRKRWLRLWRRWTRRWRLRQWVGRRRSSPLRPNAPSSIE</sequence>
<accession>A0A8T2QV46</accession>
<dbReference type="AlphaFoldDB" id="A0A8T2QV46"/>
<keyword evidence="2" id="KW-1185">Reference proteome</keyword>
<proteinExistence type="predicted"/>
<organism evidence="1 2">
    <name type="scientific">Ceratopteris richardii</name>
    <name type="common">Triangle waterfern</name>
    <dbReference type="NCBI Taxonomy" id="49495"/>
    <lineage>
        <taxon>Eukaryota</taxon>
        <taxon>Viridiplantae</taxon>
        <taxon>Streptophyta</taxon>
        <taxon>Embryophyta</taxon>
        <taxon>Tracheophyta</taxon>
        <taxon>Polypodiopsida</taxon>
        <taxon>Polypodiidae</taxon>
        <taxon>Polypodiales</taxon>
        <taxon>Pteridineae</taxon>
        <taxon>Pteridaceae</taxon>
        <taxon>Parkerioideae</taxon>
        <taxon>Ceratopteris</taxon>
    </lineage>
</organism>
<dbReference type="EMBL" id="CM035437">
    <property type="protein sequence ID" value="KAH7287261.1"/>
    <property type="molecule type" value="Genomic_DNA"/>
</dbReference>
<protein>
    <submittedName>
        <fullName evidence="1">Uncharacterized protein</fullName>
    </submittedName>
</protein>
<comment type="caution">
    <text evidence="1">The sequence shown here is derived from an EMBL/GenBank/DDBJ whole genome shotgun (WGS) entry which is preliminary data.</text>
</comment>
<evidence type="ECO:0000313" key="2">
    <source>
        <dbReference type="Proteomes" id="UP000825935"/>
    </source>
</evidence>
<gene>
    <name evidence="1" type="ORF">KP509_32G047500</name>
</gene>
<name>A0A8T2QV46_CERRI</name>
<reference evidence="1" key="1">
    <citation type="submission" date="2021-08" db="EMBL/GenBank/DDBJ databases">
        <title>WGS assembly of Ceratopteris richardii.</title>
        <authorList>
            <person name="Marchant D.B."/>
            <person name="Chen G."/>
            <person name="Jenkins J."/>
            <person name="Shu S."/>
            <person name="Leebens-Mack J."/>
            <person name="Grimwood J."/>
            <person name="Schmutz J."/>
            <person name="Soltis P."/>
            <person name="Soltis D."/>
            <person name="Chen Z.-H."/>
        </authorList>
    </citation>
    <scope>NUCLEOTIDE SEQUENCE</scope>
    <source>
        <strain evidence="1">Whitten #5841</strain>
        <tissue evidence="1">Leaf</tissue>
    </source>
</reference>